<name>A0A8B8IUY5_VANTA</name>
<organism evidence="2 3">
    <name type="scientific">Vanessa tameamea</name>
    <name type="common">Kamehameha butterfly</name>
    <dbReference type="NCBI Taxonomy" id="334116"/>
    <lineage>
        <taxon>Eukaryota</taxon>
        <taxon>Metazoa</taxon>
        <taxon>Ecdysozoa</taxon>
        <taxon>Arthropoda</taxon>
        <taxon>Hexapoda</taxon>
        <taxon>Insecta</taxon>
        <taxon>Pterygota</taxon>
        <taxon>Neoptera</taxon>
        <taxon>Endopterygota</taxon>
        <taxon>Lepidoptera</taxon>
        <taxon>Glossata</taxon>
        <taxon>Ditrysia</taxon>
        <taxon>Papilionoidea</taxon>
        <taxon>Nymphalidae</taxon>
        <taxon>Nymphalinae</taxon>
        <taxon>Vanessa</taxon>
    </lineage>
</organism>
<evidence type="ECO:0000256" key="1">
    <source>
        <dbReference type="SAM" id="SignalP"/>
    </source>
</evidence>
<dbReference type="RefSeq" id="XP_026499471.2">
    <property type="nucleotide sequence ID" value="XM_026643686.2"/>
</dbReference>
<keyword evidence="1" id="KW-0732">Signal</keyword>
<feature type="chain" id="PRO_5046882645" evidence="1">
    <location>
        <begin position="23"/>
        <end position="110"/>
    </location>
</feature>
<keyword evidence="2" id="KW-1185">Reference proteome</keyword>
<dbReference type="Pfam" id="PF15868">
    <property type="entry name" value="MBF2"/>
    <property type="match status" value="1"/>
</dbReference>
<evidence type="ECO:0000313" key="2">
    <source>
        <dbReference type="Proteomes" id="UP001652626"/>
    </source>
</evidence>
<sequence length="110" mass="12040">MSLASKIVLALFIFLYIDSCKSDNLVLGSSTNAQLAYATNVKLGSIPFTVRTKNVFYSENRVIKAISAVDLNNKKSKAKVTAGGIGSTFTNIQLKSERGEELNYQIQIFV</sequence>
<accession>A0A8B8IUY5</accession>
<gene>
    <name evidence="3" type="primary">LOC113403214</name>
</gene>
<dbReference type="OrthoDB" id="7274000at2759"/>
<evidence type="ECO:0000313" key="3">
    <source>
        <dbReference type="RefSeq" id="XP_026499471.2"/>
    </source>
</evidence>
<dbReference type="AlphaFoldDB" id="A0A8B8IUY5"/>
<reference evidence="3" key="1">
    <citation type="submission" date="2025-08" db="UniProtKB">
        <authorList>
            <consortium name="RefSeq"/>
        </authorList>
    </citation>
    <scope>IDENTIFICATION</scope>
    <source>
        <tissue evidence="3">Whole body</tissue>
    </source>
</reference>
<feature type="signal peptide" evidence="1">
    <location>
        <begin position="1"/>
        <end position="22"/>
    </location>
</feature>
<proteinExistence type="predicted"/>
<protein>
    <submittedName>
        <fullName evidence="3">Uncharacterized protein LOC113403214</fullName>
    </submittedName>
</protein>
<dbReference type="InterPro" id="IPR031734">
    <property type="entry name" value="MBF2"/>
</dbReference>
<dbReference type="OMA" id="FVIDYCH"/>
<dbReference type="Proteomes" id="UP001652626">
    <property type="component" value="Chromosome 6"/>
</dbReference>
<dbReference type="GeneID" id="113403214"/>